<dbReference type="Pfam" id="PF00084">
    <property type="entry name" value="Sushi"/>
    <property type="match status" value="8"/>
</dbReference>
<evidence type="ECO:0000256" key="2">
    <source>
        <dbReference type="ARBA" id="ARBA00022729"/>
    </source>
</evidence>
<name>A0A8T2IZT9_9PIPI</name>
<feature type="domain" description="Sushi" evidence="5">
    <location>
        <begin position="103"/>
        <end position="162"/>
    </location>
</feature>
<feature type="domain" description="Sushi" evidence="5">
    <location>
        <begin position="347"/>
        <end position="405"/>
    </location>
</feature>
<dbReference type="InterPro" id="IPR035976">
    <property type="entry name" value="Sushi/SCR/CCP_sf"/>
</dbReference>
<evidence type="ECO:0000313" key="6">
    <source>
        <dbReference type="EMBL" id="KAG8436548.1"/>
    </source>
</evidence>
<keyword evidence="2" id="KW-0732">Signal</keyword>
<reference evidence="6" key="1">
    <citation type="thesis" date="2020" institute="ProQuest LLC" country="789 East Eisenhower Parkway, Ann Arbor, MI, USA">
        <title>Comparative Genomics and Chromosome Evolution.</title>
        <authorList>
            <person name="Mudd A.B."/>
        </authorList>
    </citation>
    <scope>NUCLEOTIDE SEQUENCE</scope>
    <source>
        <strain evidence="6">Female2</strain>
        <tissue evidence="6">Blood</tissue>
    </source>
</reference>
<proteinExistence type="predicted"/>
<feature type="domain" description="Sushi" evidence="5">
    <location>
        <begin position="286"/>
        <end position="344"/>
    </location>
</feature>
<dbReference type="SMART" id="SM00032">
    <property type="entry name" value="CCP"/>
    <property type="match status" value="7"/>
</dbReference>
<organism evidence="6 7">
    <name type="scientific">Hymenochirus boettgeri</name>
    <name type="common">Congo dwarf clawed frog</name>
    <dbReference type="NCBI Taxonomy" id="247094"/>
    <lineage>
        <taxon>Eukaryota</taxon>
        <taxon>Metazoa</taxon>
        <taxon>Chordata</taxon>
        <taxon>Craniata</taxon>
        <taxon>Vertebrata</taxon>
        <taxon>Euteleostomi</taxon>
        <taxon>Amphibia</taxon>
        <taxon>Batrachia</taxon>
        <taxon>Anura</taxon>
        <taxon>Pipoidea</taxon>
        <taxon>Pipidae</taxon>
        <taxon>Pipinae</taxon>
        <taxon>Hymenochirus</taxon>
    </lineage>
</organism>
<sequence length="601" mass="68410">MEEGKKLSLSCTAGYTTQSGKQEGQITCTGEQWEPKPSCFKKCMKPYLNNGNVLDGKEYYKILESAHYSCSEGYVTVSGNQTEEVQCLNNGWSTQPDCHQISDSCEAPHLINGQYSTTKRIFSVNDILQYTCNDGYYSPSGGSAYETECRSRGWSSIPECTKLSCKQPIPVQNGGFYDIKQIYVERDVVQFFCKEGYTIRGSELIQCYSFGWLPDPPICEERRNKCSPAPRPPHVVLLTDPAAHRNGDIAHYECDHNYRLIGSEKIQCENGQWTSPPSCLELKEKIQCDQPPPIEHGELEMESEVYHSGDVVQYKCKEGYEIQGPRDVSCKMGKWSATSAKCKAKHEFCQAPPSLTNGELIGIPSFSHKNGESVEYRCKTYHLMEGSKTVNCTHGRWTEPPICLEPCIVGIDQMRQKNLKFKWNFEMNTYFLHGDIVEFVCKDGFEMHEHSALKGLCQRGSILYPTCRKKDQLKGCGPPPLVKNSKVIKPKEYYESGSATVYTCSDYYFLNGSNTVQCLDGEWEALPSCIEPCFLSKEEMERKQIQLRWSFDNKDYFLHGEFVEFICRKGYQNYQATALFTVRVQCSHGRIKYPICVNTEM</sequence>
<comment type="caution">
    <text evidence="4">Lacks conserved residue(s) required for the propagation of feature annotation.</text>
</comment>
<dbReference type="InterPro" id="IPR051503">
    <property type="entry name" value="ComplSys_Reg/VirEntry_Med"/>
</dbReference>
<keyword evidence="3 4" id="KW-1015">Disulfide bond</keyword>
<evidence type="ECO:0000313" key="7">
    <source>
        <dbReference type="Proteomes" id="UP000812440"/>
    </source>
</evidence>
<feature type="domain" description="Sushi" evidence="5">
    <location>
        <begin position="474"/>
        <end position="531"/>
    </location>
</feature>
<dbReference type="InterPro" id="IPR000436">
    <property type="entry name" value="Sushi_SCR_CCP_dom"/>
</dbReference>
<evidence type="ECO:0000256" key="3">
    <source>
        <dbReference type="ARBA" id="ARBA00023157"/>
    </source>
</evidence>
<evidence type="ECO:0000259" key="5">
    <source>
        <dbReference type="PROSITE" id="PS50923"/>
    </source>
</evidence>
<dbReference type="PANTHER" id="PTHR45785">
    <property type="entry name" value="COMPLEMENT FACTOR H-RELATED"/>
    <property type="match status" value="1"/>
</dbReference>
<evidence type="ECO:0000256" key="1">
    <source>
        <dbReference type="ARBA" id="ARBA00022659"/>
    </source>
</evidence>
<accession>A0A8T2IZT9</accession>
<keyword evidence="7" id="KW-1185">Reference proteome</keyword>
<dbReference type="EMBL" id="JAACNH010000007">
    <property type="protein sequence ID" value="KAG8436548.1"/>
    <property type="molecule type" value="Genomic_DNA"/>
</dbReference>
<feature type="domain" description="Sushi" evidence="5">
    <location>
        <begin position="41"/>
        <end position="100"/>
    </location>
</feature>
<evidence type="ECO:0000256" key="4">
    <source>
        <dbReference type="PROSITE-ProRule" id="PRU00302"/>
    </source>
</evidence>
<comment type="caution">
    <text evidence="6">The sequence shown here is derived from an EMBL/GenBank/DDBJ whole genome shotgun (WGS) entry which is preliminary data.</text>
</comment>
<dbReference type="SUPFAM" id="SSF57535">
    <property type="entry name" value="Complement control module/SCR domain"/>
    <property type="match status" value="9"/>
</dbReference>
<feature type="domain" description="Sushi" evidence="5">
    <location>
        <begin position="163"/>
        <end position="221"/>
    </location>
</feature>
<dbReference type="Gene3D" id="2.10.70.10">
    <property type="entry name" value="Complement Module, domain 1"/>
    <property type="match status" value="10"/>
</dbReference>
<dbReference type="PROSITE" id="PS50923">
    <property type="entry name" value="SUSHI"/>
    <property type="match status" value="7"/>
</dbReference>
<dbReference type="Proteomes" id="UP000812440">
    <property type="component" value="Chromosome 4"/>
</dbReference>
<protein>
    <recommendedName>
        <fullName evidence="5">Sushi domain-containing protein</fullName>
    </recommendedName>
</protein>
<feature type="domain" description="Sushi" evidence="5">
    <location>
        <begin position="224"/>
        <end position="281"/>
    </location>
</feature>
<dbReference type="PANTHER" id="PTHR45785:SF18">
    <property type="entry name" value="COAGULATION FACTOR XIII B CHAIN"/>
    <property type="match status" value="1"/>
</dbReference>
<keyword evidence="1 4" id="KW-0768">Sushi</keyword>
<dbReference type="OrthoDB" id="9984531at2759"/>
<dbReference type="CDD" id="cd00033">
    <property type="entry name" value="CCP"/>
    <property type="match status" value="7"/>
</dbReference>
<feature type="disulfide bond" evidence="4">
    <location>
        <begin position="349"/>
        <end position="392"/>
    </location>
</feature>
<dbReference type="AlphaFoldDB" id="A0A8T2IZT9"/>
<gene>
    <name evidence="6" type="ORF">GDO86_007600</name>
</gene>